<dbReference type="AlphaFoldDB" id="A0A9P9IFU2"/>
<dbReference type="Gene3D" id="3.30.760.10">
    <property type="entry name" value="RNA Cap, Translation Initiation Factor Eif4e"/>
    <property type="match status" value="1"/>
</dbReference>
<dbReference type="InterPro" id="IPR023398">
    <property type="entry name" value="TIF_eIF4e-like"/>
</dbReference>
<reference evidence="2" key="1">
    <citation type="journal article" date="2021" name="Nat. Commun.">
        <title>Genetic determinants of endophytism in the Arabidopsis root mycobiome.</title>
        <authorList>
            <person name="Mesny F."/>
            <person name="Miyauchi S."/>
            <person name="Thiergart T."/>
            <person name="Pickel B."/>
            <person name="Atanasova L."/>
            <person name="Karlsson M."/>
            <person name="Huettel B."/>
            <person name="Barry K.W."/>
            <person name="Haridas S."/>
            <person name="Chen C."/>
            <person name="Bauer D."/>
            <person name="Andreopoulos W."/>
            <person name="Pangilinan J."/>
            <person name="LaButti K."/>
            <person name="Riley R."/>
            <person name="Lipzen A."/>
            <person name="Clum A."/>
            <person name="Drula E."/>
            <person name="Henrissat B."/>
            <person name="Kohler A."/>
            <person name="Grigoriev I.V."/>
            <person name="Martin F.M."/>
            <person name="Hacquard S."/>
        </authorList>
    </citation>
    <scope>NUCLEOTIDE SEQUENCE</scope>
    <source>
        <strain evidence="2">MPI-CAGE-CH-0243</strain>
    </source>
</reference>
<dbReference type="OrthoDB" id="10067381at2759"/>
<comment type="caution">
    <text evidence="2">The sequence shown here is derived from an EMBL/GenBank/DDBJ whole genome shotgun (WGS) entry which is preliminary data.</text>
</comment>
<organism evidence="2 3">
    <name type="scientific">Dendryphion nanum</name>
    <dbReference type="NCBI Taxonomy" id="256645"/>
    <lineage>
        <taxon>Eukaryota</taxon>
        <taxon>Fungi</taxon>
        <taxon>Dikarya</taxon>
        <taxon>Ascomycota</taxon>
        <taxon>Pezizomycotina</taxon>
        <taxon>Dothideomycetes</taxon>
        <taxon>Pleosporomycetidae</taxon>
        <taxon>Pleosporales</taxon>
        <taxon>Torulaceae</taxon>
        <taxon>Dendryphion</taxon>
    </lineage>
</organism>
<dbReference type="PANTHER" id="PTHR31977:SF1">
    <property type="entry name" value="UPF0696 PROTEIN C11ORF68"/>
    <property type="match status" value="1"/>
</dbReference>
<name>A0A9P9IFU2_9PLEO</name>
<protein>
    <recommendedName>
        <fullName evidence="4">DUF1917-domain-containing protein</fullName>
    </recommendedName>
</protein>
<accession>A0A9P9IFU2</accession>
<evidence type="ECO:0000313" key="2">
    <source>
        <dbReference type="EMBL" id="KAH7119131.1"/>
    </source>
</evidence>
<proteinExistence type="inferred from homology"/>
<dbReference type="InterPro" id="IPR015034">
    <property type="entry name" value="Bles03"/>
</dbReference>
<gene>
    <name evidence="2" type="ORF">B0J11DRAFT_440288</name>
</gene>
<dbReference type="SUPFAM" id="SSF55418">
    <property type="entry name" value="eIF4e-like"/>
    <property type="match status" value="1"/>
</dbReference>
<dbReference type="EMBL" id="JAGMWT010000012">
    <property type="protein sequence ID" value="KAH7119131.1"/>
    <property type="molecule type" value="Genomic_DNA"/>
</dbReference>
<sequence>MPTPSDLHNIYQGRPDSWQLEESVNDFIRRLPPHTSKLADVGPWIWVANPHREGHDKSGQQRIHDVLIPHGRDILQNAISERNRIRTQNASHGMGAVTELLNQQSEQLKQNLADLAGWANVLAGKWMLFPTNKDLVHVWQLIVDGIINNRLGSAAKVATDNGSGDTRLICVYTTDFRDTADVARVLKELDSMGLVPCGRGIFYKSDAYTYLDIYGKNASDYGLQASMYSSQMMLK</sequence>
<dbReference type="PANTHER" id="PTHR31977">
    <property type="entry name" value="UPF0696 PROTEIN C11ORF68"/>
    <property type="match status" value="1"/>
</dbReference>
<evidence type="ECO:0000256" key="1">
    <source>
        <dbReference type="ARBA" id="ARBA00010568"/>
    </source>
</evidence>
<dbReference type="Proteomes" id="UP000700596">
    <property type="component" value="Unassembled WGS sequence"/>
</dbReference>
<dbReference type="Pfam" id="PF08939">
    <property type="entry name" value="Bles03"/>
    <property type="match status" value="1"/>
</dbReference>
<evidence type="ECO:0000313" key="3">
    <source>
        <dbReference type="Proteomes" id="UP000700596"/>
    </source>
</evidence>
<keyword evidence="3" id="KW-1185">Reference proteome</keyword>
<comment type="similarity">
    <text evidence="1">Belongs to the UPF0696 family.</text>
</comment>
<evidence type="ECO:0008006" key="4">
    <source>
        <dbReference type="Google" id="ProtNLM"/>
    </source>
</evidence>